<keyword evidence="4" id="KW-0676">Redox-active center</keyword>
<evidence type="ECO:0000313" key="7">
    <source>
        <dbReference type="EMBL" id="KGN92866.1"/>
    </source>
</evidence>
<dbReference type="RefSeq" id="WP_036789416.1">
    <property type="nucleotide sequence ID" value="NZ_JQZV01000006.1"/>
</dbReference>
<feature type="signal peptide" evidence="5">
    <location>
        <begin position="1"/>
        <end position="28"/>
    </location>
</feature>
<keyword evidence="1" id="KW-0813">Transport</keyword>
<keyword evidence="8" id="KW-1185">Reference proteome</keyword>
<evidence type="ECO:0000256" key="1">
    <source>
        <dbReference type="ARBA" id="ARBA00022448"/>
    </source>
</evidence>
<organism evidence="7 8">
    <name type="scientific">Porphyromonas canoris</name>
    <dbReference type="NCBI Taxonomy" id="36875"/>
    <lineage>
        <taxon>Bacteria</taxon>
        <taxon>Pseudomonadati</taxon>
        <taxon>Bacteroidota</taxon>
        <taxon>Bacteroidia</taxon>
        <taxon>Bacteroidales</taxon>
        <taxon>Porphyromonadaceae</taxon>
        <taxon>Porphyromonas</taxon>
    </lineage>
</organism>
<comment type="caution">
    <text evidence="7">The sequence shown here is derived from an EMBL/GenBank/DDBJ whole genome shotgun (WGS) entry which is preliminary data.</text>
</comment>
<evidence type="ECO:0000313" key="8">
    <source>
        <dbReference type="Proteomes" id="UP000030101"/>
    </source>
</evidence>
<gene>
    <name evidence="7" type="ORF">HQ43_03055</name>
</gene>
<evidence type="ECO:0000256" key="4">
    <source>
        <dbReference type="ARBA" id="ARBA00023284"/>
    </source>
</evidence>
<keyword evidence="2" id="KW-0249">Electron transport</keyword>
<dbReference type="Proteomes" id="UP000030101">
    <property type="component" value="Unassembled WGS sequence"/>
</dbReference>
<dbReference type="PROSITE" id="PS51352">
    <property type="entry name" value="THIOREDOXIN_2"/>
    <property type="match status" value="1"/>
</dbReference>
<name>A0ABR4XM06_9PORP</name>
<dbReference type="InterPro" id="IPR017937">
    <property type="entry name" value="Thioredoxin_CS"/>
</dbReference>
<evidence type="ECO:0000259" key="6">
    <source>
        <dbReference type="PROSITE" id="PS51352"/>
    </source>
</evidence>
<dbReference type="PROSITE" id="PS00194">
    <property type="entry name" value="THIOREDOXIN_1"/>
    <property type="match status" value="1"/>
</dbReference>
<keyword evidence="5" id="KW-0732">Signal</keyword>
<proteinExistence type="predicted"/>
<dbReference type="InterPro" id="IPR013766">
    <property type="entry name" value="Thioredoxin_domain"/>
</dbReference>
<accession>A0ABR4XM06</accession>
<dbReference type="SUPFAM" id="SSF52833">
    <property type="entry name" value="Thioredoxin-like"/>
    <property type="match status" value="1"/>
</dbReference>
<protein>
    <recommendedName>
        <fullName evidence="6">Thioredoxin domain-containing protein</fullName>
    </recommendedName>
</protein>
<reference evidence="7 8" key="1">
    <citation type="submission" date="2014-08" db="EMBL/GenBank/DDBJ databases">
        <title>Porphyromonas canoris strain:OH2762 Genome sequencing.</title>
        <authorList>
            <person name="Wallis C."/>
            <person name="Deusch O."/>
            <person name="O'Flynn C."/>
            <person name="Davis I."/>
            <person name="Jospin G."/>
            <person name="Darling A.E."/>
            <person name="Coil D.A."/>
            <person name="Alexiev A."/>
            <person name="Horsfall A."/>
            <person name="Kirkwood N."/>
            <person name="Harris S."/>
            <person name="Eisen J.A."/>
        </authorList>
    </citation>
    <scope>NUCLEOTIDE SEQUENCE [LARGE SCALE GENOMIC DNA]</scope>
    <source>
        <strain evidence="8">COT-108 OH2762</strain>
    </source>
</reference>
<evidence type="ECO:0000256" key="2">
    <source>
        <dbReference type="ARBA" id="ARBA00022982"/>
    </source>
</evidence>
<dbReference type="Gene3D" id="3.40.30.10">
    <property type="entry name" value="Glutaredoxin"/>
    <property type="match status" value="1"/>
</dbReference>
<sequence>MKGTRLFSLLSVLAVVLFLLPSSLSAQKDSKAEGGIIKIDAETFRVKIHDYKNGAEWNYKGDIPCIIDFYADWCGPCRQLKPTLERLAKEYKGKIYIYAVDVDANRELAEAFKVRSIPMTLVVPMKGKPLMNTGNLPYDVFKKQIEEVLKK</sequence>
<dbReference type="Pfam" id="PF00085">
    <property type="entry name" value="Thioredoxin"/>
    <property type="match status" value="1"/>
</dbReference>
<keyword evidence="3" id="KW-1015">Disulfide bond</keyword>
<dbReference type="CDD" id="cd02947">
    <property type="entry name" value="TRX_family"/>
    <property type="match status" value="1"/>
</dbReference>
<evidence type="ECO:0000256" key="3">
    <source>
        <dbReference type="ARBA" id="ARBA00023157"/>
    </source>
</evidence>
<evidence type="ECO:0000256" key="5">
    <source>
        <dbReference type="SAM" id="SignalP"/>
    </source>
</evidence>
<feature type="chain" id="PRO_5046461066" description="Thioredoxin domain-containing protein" evidence="5">
    <location>
        <begin position="29"/>
        <end position="151"/>
    </location>
</feature>
<dbReference type="PANTHER" id="PTHR45663">
    <property type="entry name" value="GEO12009P1"/>
    <property type="match status" value="1"/>
</dbReference>
<feature type="domain" description="Thioredoxin" evidence="6">
    <location>
        <begin position="18"/>
        <end position="150"/>
    </location>
</feature>
<dbReference type="PANTHER" id="PTHR45663:SF11">
    <property type="entry name" value="GEO12009P1"/>
    <property type="match status" value="1"/>
</dbReference>
<dbReference type="InterPro" id="IPR036249">
    <property type="entry name" value="Thioredoxin-like_sf"/>
</dbReference>
<dbReference type="EMBL" id="JQZV01000006">
    <property type="protein sequence ID" value="KGN92866.1"/>
    <property type="molecule type" value="Genomic_DNA"/>
</dbReference>